<proteinExistence type="predicted"/>
<dbReference type="RefSeq" id="WP_058141747.1">
    <property type="nucleotide sequence ID" value="NZ_BTGE01000007.1"/>
</dbReference>
<reference evidence="2 3" key="1">
    <citation type="submission" date="2020-01" db="EMBL/GenBank/DDBJ databases">
        <title>Genome sequence of a 1,3-propanediol producer, Clostridium butyricum S3.</title>
        <authorList>
            <person name="Zhou J."/>
        </authorList>
    </citation>
    <scope>NUCLEOTIDE SEQUENCE [LARGE SCALE GENOMIC DNA]</scope>
    <source>
        <strain evidence="2 3">S3</strain>
    </source>
</reference>
<organism evidence="2 3">
    <name type="scientific">Clostridium butyricum</name>
    <dbReference type="NCBI Taxonomy" id="1492"/>
    <lineage>
        <taxon>Bacteria</taxon>
        <taxon>Bacillati</taxon>
        <taxon>Bacillota</taxon>
        <taxon>Clostridia</taxon>
        <taxon>Eubacteriales</taxon>
        <taxon>Clostridiaceae</taxon>
        <taxon>Clostridium</taxon>
    </lineage>
</organism>
<accession>A0A6L9EIR6</accession>
<evidence type="ECO:0000256" key="1">
    <source>
        <dbReference type="SAM" id="Coils"/>
    </source>
</evidence>
<name>A0A6L9EIR6_CLOBU</name>
<evidence type="ECO:0000313" key="2">
    <source>
        <dbReference type="EMBL" id="NAS16466.1"/>
    </source>
</evidence>
<dbReference type="EMBL" id="WOFV02000002">
    <property type="protein sequence ID" value="NAS16466.1"/>
    <property type="molecule type" value="Genomic_DNA"/>
</dbReference>
<feature type="coiled-coil region" evidence="1">
    <location>
        <begin position="12"/>
        <end position="39"/>
    </location>
</feature>
<dbReference type="AlphaFoldDB" id="A0A6L9EIR6"/>
<dbReference type="Proteomes" id="UP000474042">
    <property type="component" value="Unassembled WGS sequence"/>
</dbReference>
<gene>
    <name evidence="2" type="ORF">GND98_000910</name>
</gene>
<evidence type="ECO:0000313" key="3">
    <source>
        <dbReference type="Proteomes" id="UP000474042"/>
    </source>
</evidence>
<sequence length="69" mass="8295">MLDKDDKERIKSDILDEVISEYKTKKENLEIECEKKYSEYRKALIQLDTIDEILDKLEGEKEDEEWGNI</sequence>
<protein>
    <submittedName>
        <fullName evidence="2">Uncharacterized protein</fullName>
    </submittedName>
</protein>
<dbReference type="KEGG" id="cbut:ATN24_04945"/>
<comment type="caution">
    <text evidence="2">The sequence shown here is derived from an EMBL/GenBank/DDBJ whole genome shotgun (WGS) entry which is preliminary data.</text>
</comment>
<keyword evidence="1" id="KW-0175">Coiled coil</keyword>